<proteinExistence type="predicted"/>
<accession>A0A941DDS0</accession>
<evidence type="ECO:0000313" key="1">
    <source>
        <dbReference type="EMBL" id="MBR7745605.1"/>
    </source>
</evidence>
<gene>
    <name evidence="1" type="ORF">KDM92_03370</name>
</gene>
<comment type="caution">
    <text evidence="1">The sequence shown here is derived from an EMBL/GenBank/DDBJ whole genome shotgun (WGS) entry which is preliminary data.</text>
</comment>
<name>A0A941DDS0_9BURK</name>
<dbReference type="EMBL" id="JAGSPM010000002">
    <property type="protein sequence ID" value="MBR7745605.1"/>
    <property type="molecule type" value="Genomic_DNA"/>
</dbReference>
<dbReference type="AlphaFoldDB" id="A0A941DDS0"/>
<protein>
    <submittedName>
        <fullName evidence="1">Uncharacterized protein</fullName>
    </submittedName>
</protein>
<sequence>MFSQSDKLKISALEFMHVLIANNVLSESAYVSRYKGFGAEYELATLLKKRNPDRRIYSSCWLIPTVRKAESTNMPVVYMIDQLEPDHSLQNLYSTLDKLPNKGLFYVQNLSDFSDFENWDRSDVMKIGTPLPIPKFRVFTFVDGNFQITNLSELLGKFEDCGRNPNVVSRVEKATKDVWLKKCAQYPIEYLIDLYVDRLLVDGFLGFGKIKGQPADIDLIHPNKTYPDGFTFIEVKEKDLSKTPPVGFGLDVPRFKCMKILKDLSYPKTDYAYVVKQISDQTKREFVDWLCISLTKFDSNKEEKVVQGRPGMRAKNTPSPVYICQKQHFQQLFKASS</sequence>
<keyword evidence="2" id="KW-1185">Reference proteome</keyword>
<dbReference type="RefSeq" id="WP_212683014.1">
    <property type="nucleotide sequence ID" value="NZ_JAGSPM010000002.1"/>
</dbReference>
<organism evidence="1 2">
    <name type="scientific">Undibacterium baiyunense</name>
    <dbReference type="NCBI Taxonomy" id="2828731"/>
    <lineage>
        <taxon>Bacteria</taxon>
        <taxon>Pseudomonadati</taxon>
        <taxon>Pseudomonadota</taxon>
        <taxon>Betaproteobacteria</taxon>
        <taxon>Burkholderiales</taxon>
        <taxon>Oxalobacteraceae</taxon>
        <taxon>Undibacterium</taxon>
    </lineage>
</organism>
<dbReference type="Proteomes" id="UP000680158">
    <property type="component" value="Unassembled WGS sequence"/>
</dbReference>
<reference evidence="1 2" key="1">
    <citation type="submission" date="2021-04" db="EMBL/GenBank/DDBJ databases">
        <title>novel species isolated from subtropical streams in China.</title>
        <authorList>
            <person name="Lu H."/>
        </authorList>
    </citation>
    <scope>NUCLEOTIDE SEQUENCE [LARGE SCALE GENOMIC DNA]</scope>
    <source>
        <strain evidence="1 2">BYS107W</strain>
    </source>
</reference>
<evidence type="ECO:0000313" key="2">
    <source>
        <dbReference type="Proteomes" id="UP000680158"/>
    </source>
</evidence>